<gene>
    <name evidence="2" type="ORF">PRELSG_0603100</name>
</gene>
<feature type="transmembrane region" description="Helical" evidence="1">
    <location>
        <begin position="306"/>
        <end position="325"/>
    </location>
</feature>
<dbReference type="InterPro" id="IPR023299">
    <property type="entry name" value="ATPase_P-typ_cyto_dom_N"/>
</dbReference>
<evidence type="ECO:0000256" key="1">
    <source>
        <dbReference type="SAM" id="Phobius"/>
    </source>
</evidence>
<accession>A0A1J1H3C8</accession>
<dbReference type="Proteomes" id="UP000220158">
    <property type="component" value="Chromosome 6"/>
</dbReference>
<keyword evidence="1" id="KW-0812">Transmembrane</keyword>
<organism evidence="2 3">
    <name type="scientific">Plasmodium relictum</name>
    <dbReference type="NCBI Taxonomy" id="85471"/>
    <lineage>
        <taxon>Eukaryota</taxon>
        <taxon>Sar</taxon>
        <taxon>Alveolata</taxon>
        <taxon>Apicomplexa</taxon>
        <taxon>Aconoidasida</taxon>
        <taxon>Haemosporida</taxon>
        <taxon>Plasmodiidae</taxon>
        <taxon>Plasmodium</taxon>
        <taxon>Plasmodium (Haemamoeba)</taxon>
    </lineage>
</organism>
<dbReference type="SUPFAM" id="SSF81660">
    <property type="entry name" value="Metal cation-transporting ATPase, ATP-binding domain N"/>
    <property type="match status" value="1"/>
</dbReference>
<evidence type="ECO:0000313" key="2">
    <source>
        <dbReference type="EMBL" id="CRG99056.1"/>
    </source>
</evidence>
<dbReference type="GeneID" id="39735157"/>
<dbReference type="Pfam" id="PF13246">
    <property type="entry name" value="Cation_ATPase"/>
    <property type="match status" value="1"/>
</dbReference>
<feature type="transmembrane region" description="Helical" evidence="1">
    <location>
        <begin position="1030"/>
        <end position="1052"/>
    </location>
</feature>
<protein>
    <submittedName>
        <fullName evidence="2">Uncharacterized protein</fullName>
    </submittedName>
</protein>
<dbReference type="KEGG" id="prel:PRELSG_0603100"/>
<dbReference type="InterPro" id="IPR023298">
    <property type="entry name" value="ATPase_P-typ_TM_dom_sf"/>
</dbReference>
<dbReference type="EMBL" id="LN835301">
    <property type="protein sequence ID" value="CRG99056.1"/>
    <property type="molecule type" value="Genomic_DNA"/>
</dbReference>
<dbReference type="PANTHER" id="PTHR13219">
    <property type="entry name" value="TRANSMEMBRANE PROTEIN 94"/>
    <property type="match status" value="1"/>
</dbReference>
<dbReference type="SUPFAM" id="SSF81665">
    <property type="entry name" value="Calcium ATPase, transmembrane domain M"/>
    <property type="match status" value="1"/>
</dbReference>
<dbReference type="GO" id="GO:0000166">
    <property type="term" value="F:nucleotide binding"/>
    <property type="evidence" value="ECO:0007669"/>
    <property type="project" value="InterPro"/>
</dbReference>
<keyword evidence="1" id="KW-1133">Transmembrane helix</keyword>
<feature type="transmembrane region" description="Helical" evidence="1">
    <location>
        <begin position="1130"/>
        <end position="1147"/>
    </location>
</feature>
<dbReference type="InterPro" id="IPR039720">
    <property type="entry name" value="TMEM94"/>
</dbReference>
<feature type="transmembrane region" description="Helical" evidence="1">
    <location>
        <begin position="45"/>
        <end position="63"/>
    </location>
</feature>
<dbReference type="OrthoDB" id="5568754at2759"/>
<dbReference type="Gene3D" id="3.40.1110.10">
    <property type="entry name" value="Calcium-transporting ATPase, cytoplasmic domain N"/>
    <property type="match status" value="1"/>
</dbReference>
<name>A0A1J1H3C8_PLARL</name>
<dbReference type="RefSeq" id="XP_028532064.1">
    <property type="nucleotide sequence ID" value="XM_028675480.1"/>
</dbReference>
<feature type="transmembrane region" description="Helical" evidence="1">
    <location>
        <begin position="985"/>
        <end position="1004"/>
    </location>
</feature>
<dbReference type="PANTHER" id="PTHR13219:SF6">
    <property type="entry name" value="TRANSMEMBRANE PROTEIN 94"/>
    <property type="match status" value="1"/>
</dbReference>
<keyword evidence="3" id="KW-1185">Reference proteome</keyword>
<feature type="transmembrane region" description="Helical" evidence="1">
    <location>
        <begin position="272"/>
        <end position="294"/>
    </location>
</feature>
<feature type="transmembrane region" description="Helical" evidence="1">
    <location>
        <begin position="78"/>
        <end position="98"/>
    </location>
</feature>
<feature type="transmembrane region" description="Helical" evidence="1">
    <location>
        <begin position="1199"/>
        <end position="1219"/>
    </location>
</feature>
<dbReference type="OMA" id="ETNWNTS"/>
<feature type="transmembrane region" description="Helical" evidence="1">
    <location>
        <begin position="1167"/>
        <end position="1187"/>
    </location>
</feature>
<dbReference type="AlphaFoldDB" id="A0A1J1H3C8"/>
<feature type="transmembrane region" description="Helical" evidence="1">
    <location>
        <begin position="958"/>
        <end position="979"/>
    </location>
</feature>
<evidence type="ECO:0000313" key="3">
    <source>
        <dbReference type="Proteomes" id="UP000220158"/>
    </source>
</evidence>
<sequence length="1248" mass="148610">MVNSENKKNSEAINDAFFCKYIITELQNLIENYKKKIKKVLWFEYLYKTEGFIISIFLIPLFIGKLLLKDNNIISTNYLISLFILISLLLLLFTITYYETKKAQNNQFINKINEGIKYLSISNFTKNKKGDFPFTYFPNSNFIFILRNKKWELLPTNLLIKQDIFLLRSGDLIPCHCAEYNINENVYGREYEKNELFMPINKNKISINLLTKYPKEEKREYLPSFHLYSFISYDNVSISIIKKYIEDNVVYNKRLKNKKNLRNIILTERIHLFYIYIWITLFSISSILSVIYFLDINKDIDIPHFVIIYFLIYNVLMSVTLLPFIHRIFSELIYGYCSSLNMIYENYFKDKQYEKTTFSSSYDFSSTTDDSSYVNKKKIGLFYNLKSNFLLIIKGIKVDKRHLNILSDCSVLCFLDSSGIIVNTNHSIKEICIYNYLNNKNDFNLNKNIKSIQNNYNYILTIIDIFMDNKSMYAYQRIQNIKILHSLFLISYYTQIPKYLKLLDEFQNNILNYMNQSDYSYLYICLCDIGNISFSYNKFTFQKLFFCIENKSDYELYKRKYIELKKYKKSIISEDDIPYHVKDNNEGENLIGINIYDNLTTRDNFVFIFILYEKKKDKYHMFLKGQLEALVSKCMFYYDGKVIKKLKRRKKKELRILNMQWISSGIESICFAYRPLSFQEVKYLKQYFRKNIYIITINKKKVYNIKNFYNEESFPLKENEKFLSHLLSTTIFIGNSAVKLLTNNEIQSRINDFYEAGIRFVYFSKSDEINTRNIANLLGMETNWNTSISLSFNDKPSFKNRDGKVVIPSGINNIKRHIEEVDDIPLRVSLYSGCNKFNTAEMIKILLKNNEIITCVGNSLNCSNFDIYNLCDYSISILLPFNNICKDCYGKKEKSNPFEDFSSKKNPLLSYSSFINSFPCNLIIEKNNLDLSQNTVELVYKLLKSSRIYKKNVSLMMFYFYFYYSYLSFLVFMILVFFLPPFISVVDYLLFILLIIPILSICLLSNNNNSTIMNDIPDKVITKEFLIKKLIFFLIKWVPMLIYSSILSSYYLHLINRSFTKKYIIENKLIIQELSNNFKKNFKEDIVYHCLQNMSIRSFYKCHMLIYILYEKLNFNMRNMADVMIKQSQIFFFFHFSLFFFVSSLSYSDRYESIFKLSCIQNSKNYFLCLFVFLILSFINVAIRIIILPSYYIKQYPDTALIFLMIIFNLLILITNEILKKVEEKIKINRQKYLKVLFGTRLGMWSPK</sequence>
<proteinExistence type="predicted"/>
<reference evidence="2 3" key="1">
    <citation type="submission" date="2015-04" db="EMBL/GenBank/DDBJ databases">
        <authorList>
            <consortium name="Pathogen Informatics"/>
        </authorList>
    </citation>
    <scope>NUCLEOTIDE SEQUENCE [LARGE SCALE GENOMIC DNA]</scope>
    <source>
        <strain evidence="2 3">SGS1</strain>
    </source>
</reference>
<dbReference type="VEuPathDB" id="PlasmoDB:PRELSG_0603100"/>
<keyword evidence="1" id="KW-0472">Membrane</keyword>